<sequence length="422" mass="47375">MSEDSIVGGENSSLLDVFAFIETFDSDSELTVNTTSSEDDSSPPGQLSLTESDDIQSTSIDSARKTATRKKKRKARQPGQVAQSTRFQREKRDLILALRQQVIELTAKVKLLQRTRQPINSQAVQGPQKPKGLSSVWEDLAILQYQERQRSEQTNRDLKAMLARQRKLEQSISKLLGRKDVLEGMELLCRLEPMTTVISSTEFKIDLTDVVFAELEMTTATLYMKTNTMFPPLQGQPMVSFSTKDKNEDPLGAYIEITTTTPMACPLHVAAEILWEGTSKGSKDPEKVPQSMRAKCYNTLARSCKLDMFSTVRIDGINFVRRYFESNRIVLVSTATWFLPAKGVRFQDNIWTIVSPSPVDPQNSSVVQSFCQFGAHSSGLMKEDIAPAQEYVRASIGSKLRQLQEKQQKYLLEHGEAQIAVC</sequence>
<feature type="compositionally biased region" description="Polar residues" evidence="1">
    <location>
        <begin position="43"/>
        <end position="61"/>
    </location>
</feature>
<name>A0ABD3G3G9_9STRA</name>
<evidence type="ECO:0008006" key="4">
    <source>
        <dbReference type="Google" id="ProtNLM"/>
    </source>
</evidence>
<evidence type="ECO:0000313" key="3">
    <source>
        <dbReference type="Proteomes" id="UP001632037"/>
    </source>
</evidence>
<dbReference type="PANTHER" id="PTHR35796:SF3">
    <property type="entry name" value="BHLH DOMAIN-CONTAINING PROTEIN"/>
    <property type="match status" value="1"/>
</dbReference>
<feature type="compositionally biased region" description="Basic residues" evidence="1">
    <location>
        <begin position="66"/>
        <end position="76"/>
    </location>
</feature>
<proteinExistence type="predicted"/>
<gene>
    <name evidence="2" type="ORF">V7S43_002316</name>
</gene>
<comment type="caution">
    <text evidence="2">The sequence shown here is derived from an EMBL/GenBank/DDBJ whole genome shotgun (WGS) entry which is preliminary data.</text>
</comment>
<dbReference type="AlphaFoldDB" id="A0ABD3G3G9"/>
<protein>
    <recommendedName>
        <fullName evidence="4">M96 mating-specific protein family</fullName>
    </recommendedName>
</protein>
<evidence type="ECO:0000313" key="2">
    <source>
        <dbReference type="EMBL" id="KAL3673019.1"/>
    </source>
</evidence>
<evidence type="ECO:0000256" key="1">
    <source>
        <dbReference type="SAM" id="MobiDB-lite"/>
    </source>
</evidence>
<dbReference type="EMBL" id="JBIMZQ010000003">
    <property type="protein sequence ID" value="KAL3673019.1"/>
    <property type="molecule type" value="Genomic_DNA"/>
</dbReference>
<feature type="region of interest" description="Disordered" evidence="1">
    <location>
        <begin position="29"/>
        <end position="86"/>
    </location>
</feature>
<reference evidence="2 3" key="1">
    <citation type="submission" date="2024-09" db="EMBL/GenBank/DDBJ databases">
        <title>Genome sequencing and assembly of Phytophthora oleae, isolate VK10A, causative agent of rot of olive drupes.</title>
        <authorList>
            <person name="Conti Taguali S."/>
            <person name="Riolo M."/>
            <person name="La Spada F."/>
            <person name="Cacciola S.O."/>
            <person name="Dionisio G."/>
        </authorList>
    </citation>
    <scope>NUCLEOTIDE SEQUENCE [LARGE SCALE GENOMIC DNA]</scope>
    <source>
        <strain evidence="2 3">VK10A</strain>
    </source>
</reference>
<organism evidence="2 3">
    <name type="scientific">Phytophthora oleae</name>
    <dbReference type="NCBI Taxonomy" id="2107226"/>
    <lineage>
        <taxon>Eukaryota</taxon>
        <taxon>Sar</taxon>
        <taxon>Stramenopiles</taxon>
        <taxon>Oomycota</taxon>
        <taxon>Peronosporomycetes</taxon>
        <taxon>Peronosporales</taxon>
        <taxon>Peronosporaceae</taxon>
        <taxon>Phytophthora</taxon>
    </lineage>
</organism>
<keyword evidence="3" id="KW-1185">Reference proteome</keyword>
<accession>A0ABD3G3G9</accession>
<dbReference type="Proteomes" id="UP001632037">
    <property type="component" value="Unassembled WGS sequence"/>
</dbReference>
<dbReference type="PANTHER" id="PTHR35796">
    <property type="entry name" value="HYPOTHETICAL CYTOSOLIC PROTEIN"/>
    <property type="match status" value="1"/>
</dbReference>